<proteinExistence type="predicted"/>
<protein>
    <submittedName>
        <fullName evidence="1">Uncharacterized protein</fullName>
    </submittedName>
</protein>
<feature type="non-terminal residue" evidence="1">
    <location>
        <position position="1"/>
    </location>
</feature>
<gene>
    <name evidence="1" type="ORF">ABH309_21895</name>
</gene>
<sequence>WDKSGLATVQVKFAEDAQYQAVSTTPQSVTVNYATAVISGRPTLSNVRPRVGDIVTADLSQVSVTNQANAGTDGTWAYQWFRNTSWTTDGATEIPRATNASYQLTSEDGAKFVFVRTYPNRDGVAVKESFAYKEADDWVAFERKEVADLIKDNVSTKLYFELKYSQYNKCRNSMGGLTTFSVLDREQVFYDHARELIKKTYGNENVDISFETYMEWKNRWGEVVEHATKGEGKGHNFGVGNWYGCWDDETVHITLKVIVKDSHGSDKFDLFSSNARLNGTAYLTLN</sequence>
<dbReference type="RefSeq" id="WP_347788061.1">
    <property type="nucleotide sequence ID" value="NZ_JBDQQU010000276.1"/>
</dbReference>
<accession>A0ABV0HB94</accession>
<comment type="caution">
    <text evidence="1">The sequence shown here is derived from an EMBL/GenBank/DDBJ whole genome shotgun (WGS) entry which is preliminary data.</text>
</comment>
<reference evidence="1 2" key="1">
    <citation type="submission" date="2024-05" db="EMBL/GenBank/DDBJ databases">
        <authorList>
            <person name="De Oliveira J.P."/>
            <person name="Noriler S.A."/>
            <person name="De Oliveira A.G."/>
            <person name="Sipoli D.S."/>
        </authorList>
    </citation>
    <scope>NUCLEOTIDE SEQUENCE [LARGE SCALE GENOMIC DNA]</scope>
    <source>
        <strain evidence="1 2">LABIM186</strain>
    </source>
</reference>
<dbReference type="Gene3D" id="2.60.40.2700">
    <property type="match status" value="1"/>
</dbReference>
<organism evidence="1 2">
    <name type="scientific">Chromobacterium piscinae</name>
    <dbReference type="NCBI Taxonomy" id="686831"/>
    <lineage>
        <taxon>Bacteria</taxon>
        <taxon>Pseudomonadati</taxon>
        <taxon>Pseudomonadota</taxon>
        <taxon>Betaproteobacteria</taxon>
        <taxon>Neisseriales</taxon>
        <taxon>Chromobacteriaceae</taxon>
        <taxon>Chromobacterium</taxon>
    </lineage>
</organism>
<name>A0ABV0HB94_9NEIS</name>
<dbReference type="EMBL" id="JBDQQU010000276">
    <property type="protein sequence ID" value="MEO3957097.1"/>
    <property type="molecule type" value="Genomic_DNA"/>
</dbReference>
<evidence type="ECO:0000313" key="2">
    <source>
        <dbReference type="Proteomes" id="UP001438292"/>
    </source>
</evidence>
<keyword evidence="2" id="KW-1185">Reference proteome</keyword>
<dbReference type="Proteomes" id="UP001438292">
    <property type="component" value="Unassembled WGS sequence"/>
</dbReference>
<evidence type="ECO:0000313" key="1">
    <source>
        <dbReference type="EMBL" id="MEO3957097.1"/>
    </source>
</evidence>